<dbReference type="EMBL" id="LAZR01007249">
    <property type="protein sequence ID" value="KKM86483.1"/>
    <property type="molecule type" value="Genomic_DNA"/>
</dbReference>
<sequence length="58" mass="6581">MSNLNADYSVAKKLAEAIYDFIDLYGIIEIDEVVDVLTGDTDIEDFIKQVEDDLKKPE</sequence>
<comment type="caution">
    <text evidence="1">The sequence shown here is derived from an EMBL/GenBank/DDBJ whole genome shotgun (WGS) entry which is preliminary data.</text>
</comment>
<gene>
    <name evidence="1" type="ORF">LCGC14_1278590</name>
</gene>
<dbReference type="AlphaFoldDB" id="A0A0F9KXN9"/>
<reference evidence="1" key="1">
    <citation type="journal article" date="2015" name="Nature">
        <title>Complex archaea that bridge the gap between prokaryotes and eukaryotes.</title>
        <authorList>
            <person name="Spang A."/>
            <person name="Saw J.H."/>
            <person name="Jorgensen S.L."/>
            <person name="Zaremba-Niedzwiedzka K."/>
            <person name="Martijn J."/>
            <person name="Lind A.E."/>
            <person name="van Eijk R."/>
            <person name="Schleper C."/>
            <person name="Guy L."/>
            <person name="Ettema T.J."/>
        </authorList>
    </citation>
    <scope>NUCLEOTIDE SEQUENCE</scope>
</reference>
<proteinExistence type="predicted"/>
<organism evidence="1">
    <name type="scientific">marine sediment metagenome</name>
    <dbReference type="NCBI Taxonomy" id="412755"/>
    <lineage>
        <taxon>unclassified sequences</taxon>
        <taxon>metagenomes</taxon>
        <taxon>ecological metagenomes</taxon>
    </lineage>
</organism>
<protein>
    <submittedName>
        <fullName evidence="1">Uncharacterized protein</fullName>
    </submittedName>
</protein>
<evidence type="ECO:0000313" key="1">
    <source>
        <dbReference type="EMBL" id="KKM86483.1"/>
    </source>
</evidence>
<name>A0A0F9KXN9_9ZZZZ</name>
<accession>A0A0F9KXN9</accession>